<accession>A0ABP9GGL4</accession>
<gene>
    <name evidence="2" type="ORF">GCM10023224_26700</name>
</gene>
<dbReference type="Proteomes" id="UP001499993">
    <property type="component" value="Unassembled WGS sequence"/>
</dbReference>
<reference evidence="3" key="1">
    <citation type="journal article" date="2019" name="Int. J. Syst. Evol. Microbiol.">
        <title>The Global Catalogue of Microorganisms (GCM) 10K type strain sequencing project: providing services to taxonomists for standard genome sequencing and annotation.</title>
        <authorList>
            <consortium name="The Broad Institute Genomics Platform"/>
            <consortium name="The Broad Institute Genome Sequencing Center for Infectious Disease"/>
            <person name="Wu L."/>
            <person name="Ma J."/>
        </authorList>
    </citation>
    <scope>NUCLEOTIDE SEQUENCE [LARGE SCALE GENOMIC DNA]</scope>
    <source>
        <strain evidence="3">JCM 18123</strain>
    </source>
</reference>
<evidence type="ECO:0000256" key="1">
    <source>
        <dbReference type="SAM" id="MobiDB-lite"/>
    </source>
</evidence>
<feature type="compositionally biased region" description="Basic residues" evidence="1">
    <location>
        <begin position="19"/>
        <end position="29"/>
    </location>
</feature>
<organism evidence="2 3">
    <name type="scientific">Streptomonospora halophila</name>
    <dbReference type="NCBI Taxonomy" id="427369"/>
    <lineage>
        <taxon>Bacteria</taxon>
        <taxon>Bacillati</taxon>
        <taxon>Actinomycetota</taxon>
        <taxon>Actinomycetes</taxon>
        <taxon>Streptosporangiales</taxon>
        <taxon>Nocardiopsidaceae</taxon>
        <taxon>Streptomonospora</taxon>
    </lineage>
</organism>
<dbReference type="EMBL" id="BAABIK010000013">
    <property type="protein sequence ID" value="GAA4942830.1"/>
    <property type="molecule type" value="Genomic_DNA"/>
</dbReference>
<sequence>MRETQRCIGRRDPPDATGAHRRSKMPRGRFPRFTGHFMCSEDVARDGVEPPTFRFSGGATALTSRDGRRRMHVADRAWVGAVAVVAVTVAVRRRPF</sequence>
<proteinExistence type="predicted"/>
<keyword evidence="3" id="KW-1185">Reference proteome</keyword>
<evidence type="ECO:0000313" key="2">
    <source>
        <dbReference type="EMBL" id="GAA4942830.1"/>
    </source>
</evidence>
<protein>
    <submittedName>
        <fullName evidence="2">Uncharacterized protein</fullName>
    </submittedName>
</protein>
<feature type="region of interest" description="Disordered" evidence="1">
    <location>
        <begin position="1"/>
        <end position="29"/>
    </location>
</feature>
<feature type="compositionally biased region" description="Basic and acidic residues" evidence="1">
    <location>
        <begin position="1"/>
        <end position="14"/>
    </location>
</feature>
<name>A0ABP9GGL4_9ACTN</name>
<evidence type="ECO:0000313" key="3">
    <source>
        <dbReference type="Proteomes" id="UP001499993"/>
    </source>
</evidence>
<comment type="caution">
    <text evidence="2">The sequence shown here is derived from an EMBL/GenBank/DDBJ whole genome shotgun (WGS) entry which is preliminary data.</text>
</comment>